<evidence type="ECO:0000259" key="1">
    <source>
        <dbReference type="Pfam" id="PF13614"/>
    </source>
</evidence>
<organism evidence="2 3">
    <name type="scientific">Trichormus variabilis SAG 1403-4b</name>
    <dbReference type="NCBI Taxonomy" id="447716"/>
    <lineage>
        <taxon>Bacteria</taxon>
        <taxon>Bacillati</taxon>
        <taxon>Cyanobacteriota</taxon>
        <taxon>Cyanophyceae</taxon>
        <taxon>Nostocales</taxon>
        <taxon>Nostocaceae</taxon>
        <taxon>Trichormus</taxon>
    </lineage>
</organism>
<dbReference type="Pfam" id="PF13614">
    <property type="entry name" value="AAA_31"/>
    <property type="match status" value="1"/>
</dbReference>
<dbReference type="CDD" id="cd02042">
    <property type="entry name" value="ParAB_family"/>
    <property type="match status" value="1"/>
</dbReference>
<dbReference type="PANTHER" id="PTHR13696:SF52">
    <property type="entry name" value="PARA FAMILY PROTEIN CT_582"/>
    <property type="match status" value="1"/>
</dbReference>
<dbReference type="Gene3D" id="3.40.50.300">
    <property type="entry name" value="P-loop containing nucleotide triphosphate hydrolases"/>
    <property type="match status" value="1"/>
</dbReference>
<dbReference type="Proteomes" id="UP000276103">
    <property type="component" value="Unassembled WGS sequence"/>
</dbReference>
<dbReference type="RefSeq" id="WP_127052530.1">
    <property type="nucleotide sequence ID" value="NZ_RSCM01000002.1"/>
</dbReference>
<gene>
    <name evidence="2" type="ORF">DSM107003_09930</name>
</gene>
<proteinExistence type="predicted"/>
<sequence length="353" mass="39313">MAQKIALFNHKGGVSKTTTTFNLGWMLASKGKRVIIVDADPQCNLTGMVLGFSTKQELEELYKTGQNIKDCLSPAFKSLPKLIEGVDCVPVKGREGLFILPGHIGFAEYEVDLGIAQNLSGAIQSLQNVPGSICFLLEKTAEKFKADYILIDLSPSLGAINQNLVMTSNYLIIPTYPDLFSLMAIDSLLSILPKWYEWAIKASNSQVMREAYYPFPEITLRFLGTIVQNYKKNSMLGVEYATPAFQKWVEAIDDAVSTRLVPSLRNKNIMFSDQIYRNQDIGSNLCLARIADFGALITRSQEHQTPIFELTREQLGWGGSVFSLSQKDQTKFEKVFSNLADKVIGLTCHEVSN</sequence>
<accession>A0A3S1C9P7</accession>
<keyword evidence="3" id="KW-1185">Reference proteome</keyword>
<name>A0A3S1C9P7_ANAVA</name>
<comment type="caution">
    <text evidence="2">The sequence shown here is derived from an EMBL/GenBank/DDBJ whole genome shotgun (WGS) entry which is preliminary data.</text>
</comment>
<dbReference type="InterPro" id="IPR050678">
    <property type="entry name" value="DNA_Partitioning_ATPase"/>
</dbReference>
<protein>
    <recommendedName>
        <fullName evidence="1">AAA domain-containing protein</fullName>
    </recommendedName>
</protein>
<dbReference type="OrthoDB" id="477717at2"/>
<evidence type="ECO:0000313" key="3">
    <source>
        <dbReference type="Proteomes" id="UP000276103"/>
    </source>
</evidence>
<feature type="domain" description="AAA" evidence="1">
    <location>
        <begin position="3"/>
        <end position="193"/>
    </location>
</feature>
<dbReference type="InterPro" id="IPR027417">
    <property type="entry name" value="P-loop_NTPase"/>
</dbReference>
<dbReference type="InterPro" id="IPR025669">
    <property type="entry name" value="AAA_dom"/>
</dbReference>
<dbReference type="PANTHER" id="PTHR13696">
    <property type="entry name" value="P-LOOP CONTAINING NUCLEOSIDE TRIPHOSPHATE HYDROLASE"/>
    <property type="match status" value="1"/>
</dbReference>
<dbReference type="SUPFAM" id="SSF52540">
    <property type="entry name" value="P-loop containing nucleoside triphosphate hydrolases"/>
    <property type="match status" value="1"/>
</dbReference>
<evidence type="ECO:0000313" key="2">
    <source>
        <dbReference type="EMBL" id="RUS98974.1"/>
    </source>
</evidence>
<reference evidence="2 3" key="1">
    <citation type="journal article" date="2019" name="Genome Biol. Evol.">
        <title>Day and night: Metabolic profiles and evolutionary relationships of six axenic non-marine cyanobacteria.</title>
        <authorList>
            <person name="Will S.E."/>
            <person name="Henke P."/>
            <person name="Boedeker C."/>
            <person name="Huang S."/>
            <person name="Brinkmann H."/>
            <person name="Rohde M."/>
            <person name="Jarek M."/>
            <person name="Friedl T."/>
            <person name="Seufert S."/>
            <person name="Schumacher M."/>
            <person name="Overmann J."/>
            <person name="Neumann-Schaal M."/>
            <person name="Petersen J."/>
        </authorList>
    </citation>
    <scope>NUCLEOTIDE SEQUENCE [LARGE SCALE GENOMIC DNA]</scope>
    <source>
        <strain evidence="2 3">SAG 1403-4b</strain>
    </source>
</reference>
<dbReference type="AlphaFoldDB" id="A0A3S1C9P7"/>
<dbReference type="EMBL" id="RSCM01000002">
    <property type="protein sequence ID" value="RUS98974.1"/>
    <property type="molecule type" value="Genomic_DNA"/>
</dbReference>